<reference evidence="4" key="2">
    <citation type="submission" date="2021-09" db="EMBL/GenBank/DDBJ databases">
        <authorList>
            <person name="Jia N."/>
            <person name="Wang J."/>
            <person name="Shi W."/>
            <person name="Du L."/>
            <person name="Sun Y."/>
            <person name="Zhan W."/>
            <person name="Jiang J."/>
            <person name="Wang Q."/>
            <person name="Zhang B."/>
            <person name="Ji P."/>
            <person name="Sakyi L.B."/>
            <person name="Cui X."/>
            <person name="Yuan T."/>
            <person name="Jiang B."/>
            <person name="Yang W."/>
            <person name="Lam T.T.-Y."/>
            <person name="Chang Q."/>
            <person name="Ding S."/>
            <person name="Wang X."/>
            <person name="Zhu J."/>
            <person name="Ruan X."/>
            <person name="Zhao L."/>
            <person name="Wei J."/>
            <person name="Que T."/>
            <person name="Du C."/>
            <person name="Cheng J."/>
            <person name="Dai P."/>
            <person name="Han X."/>
            <person name="Huang E."/>
            <person name="Gao Y."/>
            <person name="Liu J."/>
            <person name="Shao H."/>
            <person name="Ye R."/>
            <person name="Li L."/>
            <person name="Wei W."/>
            <person name="Wang X."/>
            <person name="Wang C."/>
            <person name="Huo Q."/>
            <person name="Li W."/>
            <person name="Guo W."/>
            <person name="Chen H."/>
            <person name="Chen S."/>
            <person name="Zhou L."/>
            <person name="Zhou L."/>
            <person name="Ni X."/>
            <person name="Tian J."/>
            <person name="Zhou Y."/>
            <person name="Sheng Y."/>
            <person name="Liu T."/>
            <person name="Pan Y."/>
            <person name="Xia L."/>
            <person name="Li J."/>
            <person name="Zhao F."/>
            <person name="Cao W."/>
        </authorList>
    </citation>
    <scope>NUCLEOTIDE SEQUENCE</scope>
    <source>
        <strain evidence="4">Rmic-2018</strain>
        <tissue evidence="4">Larvae</tissue>
    </source>
</reference>
<feature type="region of interest" description="Disordered" evidence="2">
    <location>
        <begin position="388"/>
        <end position="430"/>
    </location>
</feature>
<gene>
    <name evidence="4" type="ORF">HPB51_017656</name>
</gene>
<dbReference type="PROSITE" id="PS50158">
    <property type="entry name" value="ZF_CCHC"/>
    <property type="match status" value="1"/>
</dbReference>
<dbReference type="InterPro" id="IPR001878">
    <property type="entry name" value="Znf_CCHC"/>
</dbReference>
<dbReference type="EMBL" id="JABSTU010000006">
    <property type="protein sequence ID" value="KAH8028530.1"/>
    <property type="molecule type" value="Genomic_DNA"/>
</dbReference>
<accession>A0A9J6E2R4</accession>
<feature type="region of interest" description="Disordered" evidence="2">
    <location>
        <begin position="129"/>
        <end position="165"/>
    </location>
</feature>
<keyword evidence="1" id="KW-0479">Metal-binding</keyword>
<evidence type="ECO:0000313" key="5">
    <source>
        <dbReference type="Proteomes" id="UP000821866"/>
    </source>
</evidence>
<dbReference type="SUPFAM" id="SSF57756">
    <property type="entry name" value="Retrovirus zinc finger-like domains"/>
    <property type="match status" value="1"/>
</dbReference>
<feature type="compositionally biased region" description="Polar residues" evidence="2">
    <location>
        <begin position="72"/>
        <end position="93"/>
    </location>
</feature>
<dbReference type="Pfam" id="PF00098">
    <property type="entry name" value="zf-CCHC"/>
    <property type="match status" value="1"/>
</dbReference>
<evidence type="ECO:0000313" key="4">
    <source>
        <dbReference type="EMBL" id="KAH8028530.1"/>
    </source>
</evidence>
<dbReference type="Proteomes" id="UP000821866">
    <property type="component" value="Chromosome 4"/>
</dbReference>
<sequence>MYSKNAILSKAPYRLAEEERISLILSGIEDDKWANPLAAQLCGTVTELIDRAALLDARRRTTVCAENDKKPSSSTASRGQGSNQRVPASSSANLPKANPRSDFSGAPHPRPISARSCFNCGDIGHLSRDCRKPKTPATIRADEKRAKRDNSSHETGTTSPRQANCFLHSTGGTLPIVSGTANNRPVRVCIDSGANLFIISANALTDDIPTHAWRGRTSRDSSRDRRATHRRASRDASGVGRIRSSSCTESSFLIHELQEESSQMPLTMRPQPSCTKTWSDEIPNTLYSQPDEWRRCTPFSSPSTPTRRHIPINAWESFTAALHTAEFRMPVLSGHRHDVCASPKATLCSRCGIELPLQEPPSTPKCILCEGSHLTGTGSCEGRNLHQPCEQMKQPQTQLQEPVPRGDNAPQVSPRAHSAEKTQASLDRPA</sequence>
<dbReference type="PANTHER" id="PTHR46888">
    <property type="entry name" value="ZINC KNUCKLE DOMAINCONTAINING PROTEIN-RELATED"/>
    <property type="match status" value="1"/>
</dbReference>
<feature type="region of interest" description="Disordered" evidence="2">
    <location>
        <begin position="212"/>
        <end position="244"/>
    </location>
</feature>
<feature type="region of interest" description="Disordered" evidence="2">
    <location>
        <begin position="64"/>
        <end position="110"/>
    </location>
</feature>
<feature type="compositionally biased region" description="Polar residues" evidence="2">
    <location>
        <begin position="421"/>
        <end position="430"/>
    </location>
</feature>
<evidence type="ECO:0000259" key="3">
    <source>
        <dbReference type="PROSITE" id="PS50158"/>
    </source>
</evidence>
<dbReference type="PANTHER" id="PTHR46888:SF1">
    <property type="entry name" value="RIBONUCLEASE H"/>
    <property type="match status" value="1"/>
</dbReference>
<dbReference type="AlphaFoldDB" id="A0A9J6E2R4"/>
<keyword evidence="1" id="KW-0862">Zinc</keyword>
<feature type="domain" description="CCHC-type" evidence="3">
    <location>
        <begin position="117"/>
        <end position="132"/>
    </location>
</feature>
<organism evidence="4 5">
    <name type="scientific">Rhipicephalus microplus</name>
    <name type="common">Cattle tick</name>
    <name type="synonym">Boophilus microplus</name>
    <dbReference type="NCBI Taxonomy" id="6941"/>
    <lineage>
        <taxon>Eukaryota</taxon>
        <taxon>Metazoa</taxon>
        <taxon>Ecdysozoa</taxon>
        <taxon>Arthropoda</taxon>
        <taxon>Chelicerata</taxon>
        <taxon>Arachnida</taxon>
        <taxon>Acari</taxon>
        <taxon>Parasitiformes</taxon>
        <taxon>Ixodida</taxon>
        <taxon>Ixodoidea</taxon>
        <taxon>Ixodidae</taxon>
        <taxon>Rhipicephalinae</taxon>
        <taxon>Rhipicephalus</taxon>
        <taxon>Boophilus</taxon>
    </lineage>
</organism>
<reference evidence="4" key="1">
    <citation type="journal article" date="2020" name="Cell">
        <title>Large-Scale Comparative Analyses of Tick Genomes Elucidate Their Genetic Diversity and Vector Capacities.</title>
        <authorList>
            <consortium name="Tick Genome and Microbiome Consortium (TIGMIC)"/>
            <person name="Jia N."/>
            <person name="Wang J."/>
            <person name="Shi W."/>
            <person name="Du L."/>
            <person name="Sun Y."/>
            <person name="Zhan W."/>
            <person name="Jiang J.F."/>
            <person name="Wang Q."/>
            <person name="Zhang B."/>
            <person name="Ji P."/>
            <person name="Bell-Sakyi L."/>
            <person name="Cui X.M."/>
            <person name="Yuan T.T."/>
            <person name="Jiang B.G."/>
            <person name="Yang W.F."/>
            <person name="Lam T.T."/>
            <person name="Chang Q.C."/>
            <person name="Ding S.J."/>
            <person name="Wang X.J."/>
            <person name="Zhu J.G."/>
            <person name="Ruan X.D."/>
            <person name="Zhao L."/>
            <person name="Wei J.T."/>
            <person name="Ye R.Z."/>
            <person name="Que T.C."/>
            <person name="Du C.H."/>
            <person name="Zhou Y.H."/>
            <person name="Cheng J.X."/>
            <person name="Dai P.F."/>
            <person name="Guo W.B."/>
            <person name="Han X.H."/>
            <person name="Huang E.J."/>
            <person name="Li L.F."/>
            <person name="Wei W."/>
            <person name="Gao Y.C."/>
            <person name="Liu J.Z."/>
            <person name="Shao H.Z."/>
            <person name="Wang X."/>
            <person name="Wang C.C."/>
            <person name="Yang T.C."/>
            <person name="Huo Q.B."/>
            <person name="Li W."/>
            <person name="Chen H.Y."/>
            <person name="Chen S.E."/>
            <person name="Zhou L.G."/>
            <person name="Ni X.B."/>
            <person name="Tian J.H."/>
            <person name="Sheng Y."/>
            <person name="Liu T."/>
            <person name="Pan Y.S."/>
            <person name="Xia L.Y."/>
            <person name="Li J."/>
            <person name="Zhao F."/>
            <person name="Cao W.C."/>
        </authorList>
    </citation>
    <scope>NUCLEOTIDE SEQUENCE</scope>
    <source>
        <strain evidence="4">Rmic-2018</strain>
    </source>
</reference>
<comment type="caution">
    <text evidence="4">The sequence shown here is derived from an EMBL/GenBank/DDBJ whole genome shotgun (WGS) entry which is preliminary data.</text>
</comment>
<dbReference type="GO" id="GO:0003676">
    <property type="term" value="F:nucleic acid binding"/>
    <property type="evidence" value="ECO:0007669"/>
    <property type="project" value="InterPro"/>
</dbReference>
<proteinExistence type="predicted"/>
<evidence type="ECO:0000256" key="2">
    <source>
        <dbReference type="SAM" id="MobiDB-lite"/>
    </source>
</evidence>
<keyword evidence="1" id="KW-0863">Zinc-finger</keyword>
<dbReference type="SMART" id="SM00343">
    <property type="entry name" value="ZnF_C2HC"/>
    <property type="match status" value="1"/>
</dbReference>
<dbReference type="InterPro" id="IPR036875">
    <property type="entry name" value="Znf_CCHC_sf"/>
</dbReference>
<protein>
    <recommendedName>
        <fullName evidence="3">CCHC-type domain-containing protein</fullName>
    </recommendedName>
</protein>
<evidence type="ECO:0000256" key="1">
    <source>
        <dbReference type="PROSITE-ProRule" id="PRU00047"/>
    </source>
</evidence>
<dbReference type="Gene3D" id="4.10.60.10">
    <property type="entry name" value="Zinc finger, CCHC-type"/>
    <property type="match status" value="1"/>
</dbReference>
<dbReference type="GO" id="GO:0008270">
    <property type="term" value="F:zinc ion binding"/>
    <property type="evidence" value="ECO:0007669"/>
    <property type="project" value="UniProtKB-KW"/>
</dbReference>
<keyword evidence="5" id="KW-1185">Reference proteome</keyword>
<feature type="compositionally biased region" description="Polar residues" evidence="2">
    <location>
        <begin position="153"/>
        <end position="162"/>
    </location>
</feature>
<feature type="compositionally biased region" description="Basic and acidic residues" evidence="2">
    <location>
        <begin position="140"/>
        <end position="152"/>
    </location>
</feature>
<name>A0A9J6E2R4_RHIMP</name>